<reference evidence="1 2" key="1">
    <citation type="submission" date="2023-12" db="EMBL/GenBank/DDBJ databases">
        <title>Genome sequencing and assembly of bacterial species from a model synthetic community.</title>
        <authorList>
            <person name="Hogle S.L."/>
        </authorList>
    </citation>
    <scope>NUCLEOTIDE SEQUENCE [LARGE SCALE GENOMIC DNA]</scope>
    <source>
        <strain evidence="1 2">HAMBI 2494</strain>
    </source>
</reference>
<protein>
    <submittedName>
        <fullName evidence="1">Uncharacterized protein</fullName>
    </submittedName>
</protein>
<dbReference type="RefSeq" id="WP_157977833.1">
    <property type="nucleotide sequence ID" value="NZ_CP139965.1"/>
</dbReference>
<dbReference type="EMBL" id="CP139965">
    <property type="protein sequence ID" value="WQD77980.1"/>
    <property type="molecule type" value="Genomic_DNA"/>
</dbReference>
<keyword evidence="2" id="KW-1185">Reference proteome</keyword>
<organism evidence="1 2">
    <name type="scientific">Paraburkholderia kururiensis</name>
    <dbReference type="NCBI Taxonomy" id="984307"/>
    <lineage>
        <taxon>Bacteria</taxon>
        <taxon>Pseudomonadati</taxon>
        <taxon>Pseudomonadota</taxon>
        <taxon>Betaproteobacteria</taxon>
        <taxon>Burkholderiales</taxon>
        <taxon>Burkholderiaceae</taxon>
        <taxon>Paraburkholderia</taxon>
    </lineage>
</organism>
<evidence type="ECO:0000313" key="2">
    <source>
        <dbReference type="Proteomes" id="UP001325479"/>
    </source>
</evidence>
<sequence length="142" mass="15342">MAALFPVPSAPRNCEPDNDADRAGRVAWAKYPRCCNGVAEDGKRCTTVMHTPRQTKTDVDTSHSFASGFAVLLAVLSAGRAEQMHEREALTLGNKVDNRNGAIDFASKKLSALTLTMATGFSCESILLERHVGKCQRSSDSK</sequence>
<accession>A0ABZ0WL08</accession>
<proteinExistence type="predicted"/>
<gene>
    <name evidence="1" type="ORF">U0042_28855</name>
</gene>
<dbReference type="Proteomes" id="UP001325479">
    <property type="component" value="Chromosome"/>
</dbReference>
<name>A0ABZ0WL08_9BURK</name>
<evidence type="ECO:0000313" key="1">
    <source>
        <dbReference type="EMBL" id="WQD77980.1"/>
    </source>
</evidence>